<comment type="caution">
    <text evidence="2">The sequence shown here is derived from an EMBL/GenBank/DDBJ whole genome shotgun (WGS) entry which is preliminary data.</text>
</comment>
<dbReference type="AlphaFoldDB" id="A0ABD3I1L7"/>
<name>A0ABD3I1L7_9MARC</name>
<sequence length="94" mass="10696">MLVPSRHAQAGLVPSRHAEDAAPRDALSDAITFFFLLSCLLMIPPCKRFFSVDQYADEISEKKNPYVQQHKVRVQLVFVVLLNCHLCQAVKDIR</sequence>
<gene>
    <name evidence="2" type="ORF">R1sor_011694</name>
</gene>
<evidence type="ECO:0000313" key="2">
    <source>
        <dbReference type="EMBL" id="KAL3697618.1"/>
    </source>
</evidence>
<dbReference type="EMBL" id="JBJQOH010000002">
    <property type="protein sequence ID" value="KAL3697618.1"/>
    <property type="molecule type" value="Genomic_DNA"/>
</dbReference>
<keyword evidence="3" id="KW-1185">Reference proteome</keyword>
<evidence type="ECO:0000313" key="3">
    <source>
        <dbReference type="Proteomes" id="UP001633002"/>
    </source>
</evidence>
<dbReference type="Proteomes" id="UP001633002">
    <property type="component" value="Unassembled WGS sequence"/>
</dbReference>
<organism evidence="2 3">
    <name type="scientific">Riccia sorocarpa</name>
    <dbReference type="NCBI Taxonomy" id="122646"/>
    <lineage>
        <taxon>Eukaryota</taxon>
        <taxon>Viridiplantae</taxon>
        <taxon>Streptophyta</taxon>
        <taxon>Embryophyta</taxon>
        <taxon>Marchantiophyta</taxon>
        <taxon>Marchantiopsida</taxon>
        <taxon>Marchantiidae</taxon>
        <taxon>Marchantiales</taxon>
        <taxon>Ricciaceae</taxon>
        <taxon>Riccia</taxon>
    </lineage>
</organism>
<accession>A0ABD3I1L7</accession>
<feature type="region of interest" description="Disordered" evidence="1">
    <location>
        <begin position="1"/>
        <end position="21"/>
    </location>
</feature>
<proteinExistence type="predicted"/>
<reference evidence="2 3" key="1">
    <citation type="submission" date="2024-09" db="EMBL/GenBank/DDBJ databases">
        <title>Chromosome-scale assembly of Riccia sorocarpa.</title>
        <authorList>
            <person name="Paukszto L."/>
        </authorList>
    </citation>
    <scope>NUCLEOTIDE SEQUENCE [LARGE SCALE GENOMIC DNA]</scope>
    <source>
        <strain evidence="2">LP-2024</strain>
        <tissue evidence="2">Aerial parts of the thallus</tissue>
    </source>
</reference>
<evidence type="ECO:0000256" key="1">
    <source>
        <dbReference type="SAM" id="MobiDB-lite"/>
    </source>
</evidence>
<protein>
    <submittedName>
        <fullName evidence="2">Uncharacterized protein</fullName>
    </submittedName>
</protein>